<dbReference type="EMBL" id="FRBX01000003">
    <property type="protein sequence ID" value="SHM38010.1"/>
    <property type="molecule type" value="Genomic_DNA"/>
</dbReference>
<dbReference type="EMBL" id="MUHB01000017">
    <property type="protein sequence ID" value="OXB02352.1"/>
    <property type="molecule type" value="Genomic_DNA"/>
</dbReference>
<organism evidence="1 4">
    <name type="scientific">Flavobacterium pectinovorum</name>
    <dbReference type="NCBI Taxonomy" id="29533"/>
    <lineage>
        <taxon>Bacteria</taxon>
        <taxon>Pseudomonadati</taxon>
        <taxon>Bacteroidota</taxon>
        <taxon>Flavobacteriia</taxon>
        <taxon>Flavobacteriales</taxon>
        <taxon>Flavobacteriaceae</taxon>
        <taxon>Flavobacterium</taxon>
    </lineage>
</organism>
<reference evidence="1 4" key="1">
    <citation type="submission" date="2016-11" db="EMBL/GenBank/DDBJ databases">
        <title>Whole genomes of Flavobacteriaceae.</title>
        <authorList>
            <person name="Stine C."/>
            <person name="Li C."/>
            <person name="Tadesse D."/>
        </authorList>
    </citation>
    <scope>NUCLEOTIDE SEQUENCE [LARGE SCALE GENOMIC DNA]</scope>
    <source>
        <strain evidence="1 4">ATCC 19366</strain>
    </source>
</reference>
<evidence type="ECO:0000313" key="4">
    <source>
        <dbReference type="Proteomes" id="UP000198431"/>
    </source>
</evidence>
<sequence>MIISVYKTNVNTKSKLRKVKPVLNKVLLDSKWNFDLEDCDKILRVESNKSCSEFLITELYKVGIHCEELF</sequence>
<reference evidence="2 3" key="2">
    <citation type="submission" date="2016-11" db="EMBL/GenBank/DDBJ databases">
        <authorList>
            <person name="Varghese N."/>
            <person name="Submissions S."/>
        </authorList>
    </citation>
    <scope>NUCLEOTIDE SEQUENCE [LARGE SCALE GENOMIC DNA]</scope>
    <source>
        <strain evidence="2 3">DSM 6368</strain>
    </source>
</reference>
<evidence type="ECO:0000313" key="2">
    <source>
        <dbReference type="EMBL" id="SHM38010.1"/>
    </source>
</evidence>
<evidence type="ECO:0000313" key="1">
    <source>
        <dbReference type="EMBL" id="OXB02352.1"/>
    </source>
</evidence>
<dbReference type="AlphaFoldDB" id="A0AB36NX78"/>
<comment type="caution">
    <text evidence="1">The sequence shown here is derived from an EMBL/GenBank/DDBJ whole genome shotgun (WGS) entry which is preliminary data.</text>
</comment>
<gene>
    <name evidence="1" type="ORF">B0A72_17010</name>
    <name evidence="2" type="ORF">SAMN05444387_2350</name>
</gene>
<name>A0AB36NX78_9FLAO</name>
<protein>
    <submittedName>
        <fullName evidence="1">Uncharacterized protein</fullName>
    </submittedName>
</protein>
<keyword evidence="3" id="KW-1185">Reference proteome</keyword>
<dbReference type="Proteomes" id="UP000198431">
    <property type="component" value="Unassembled WGS sequence"/>
</dbReference>
<evidence type="ECO:0000313" key="3">
    <source>
        <dbReference type="Proteomes" id="UP000184216"/>
    </source>
</evidence>
<accession>A0AB36NX78</accession>
<proteinExistence type="predicted"/>
<dbReference type="Proteomes" id="UP000184216">
    <property type="component" value="Unassembled WGS sequence"/>
</dbReference>